<accession>A0A5Q0M1X6</accession>
<dbReference type="Proteomes" id="UP000326780">
    <property type="component" value="Chromosome"/>
</dbReference>
<name>A0A5Q0M1X6_VARPD</name>
<dbReference type="AlphaFoldDB" id="A0A5Q0M1X6"/>
<evidence type="ECO:0000313" key="2">
    <source>
        <dbReference type="EMBL" id="QFZ83533.1"/>
    </source>
</evidence>
<gene>
    <name evidence="2" type="ORF">GFK26_12570</name>
</gene>
<sequence>MDGLTTWEILTDRNVILNAVSLPVLGITSRIAQLVIAVNLKTVRSTSAAAPHSKVRIARFNAIDANLDPRVAAWFAAANGDAFAAAHTSNQAIKRSGRGAVVDPKAAVSSKRGRDHIGGTSKR</sequence>
<organism evidence="2 3">
    <name type="scientific">Variovorax paradoxus</name>
    <dbReference type="NCBI Taxonomy" id="34073"/>
    <lineage>
        <taxon>Bacteria</taxon>
        <taxon>Pseudomonadati</taxon>
        <taxon>Pseudomonadota</taxon>
        <taxon>Betaproteobacteria</taxon>
        <taxon>Burkholderiales</taxon>
        <taxon>Comamonadaceae</taxon>
        <taxon>Variovorax</taxon>
    </lineage>
</organism>
<protein>
    <submittedName>
        <fullName evidence="2">Uncharacterized protein</fullName>
    </submittedName>
</protein>
<reference evidence="2 3" key="1">
    <citation type="submission" date="2019-10" db="EMBL/GenBank/DDBJ databases">
        <title>Complete genome sequence of Variovorax paradoxus 5C-2.</title>
        <authorList>
            <person name="Gogoleva N.E."/>
            <person name="Balkin A.S."/>
        </authorList>
    </citation>
    <scope>NUCLEOTIDE SEQUENCE [LARGE SCALE GENOMIC DNA]</scope>
    <source>
        <strain evidence="2 3">5C-2</strain>
    </source>
</reference>
<feature type="region of interest" description="Disordered" evidence="1">
    <location>
        <begin position="103"/>
        <end position="123"/>
    </location>
</feature>
<evidence type="ECO:0000256" key="1">
    <source>
        <dbReference type="SAM" id="MobiDB-lite"/>
    </source>
</evidence>
<dbReference type="EMBL" id="CP045644">
    <property type="protein sequence ID" value="QFZ83533.1"/>
    <property type="molecule type" value="Genomic_DNA"/>
</dbReference>
<evidence type="ECO:0000313" key="3">
    <source>
        <dbReference type="Proteomes" id="UP000326780"/>
    </source>
</evidence>
<dbReference type="RefSeq" id="WP_153282246.1">
    <property type="nucleotide sequence ID" value="NZ_CP045644.1"/>
</dbReference>
<proteinExistence type="predicted"/>